<feature type="region of interest" description="Disordered" evidence="1">
    <location>
        <begin position="105"/>
        <end position="132"/>
    </location>
</feature>
<sequence length="370" mass="41594">MRSLPVSFSLLLYSSSTFALPAVASNHLLATDGRNDTIPPLSQIHPSPSTEVTHKLERRAGRSPQFMQNFVKGAQLWERYLDTIMDPDSIPPSADFPMELNEMPATADSPAVPGWELQPQDSDDSEMEDDEPQMEWVSVSVDRDGWRYEEIDVHYGDDLEAALDTIGDGIDPDFKAYQCTEWRTRFISLTLNIDCEYGIVVSHNADLKYTNEDGETIRSSQRWSDLTWKLWVTVCPKEHQHNLRYIIHETITNEDTTAALAEAATARGRLNPQNPQANHLVTTIYTPSDADFKLEKSGAPTCNEQAGECDFYSLLRMPNVIGVLYLLMAHANTLAFPYISHIATQSVKKTLKGIAKTGWNMIIRLDKAPC</sequence>
<evidence type="ECO:0000256" key="1">
    <source>
        <dbReference type="SAM" id="MobiDB-lite"/>
    </source>
</evidence>
<evidence type="ECO:0000256" key="2">
    <source>
        <dbReference type="SAM" id="SignalP"/>
    </source>
</evidence>
<keyword evidence="4" id="KW-1185">Reference proteome</keyword>
<dbReference type="Proteomes" id="UP001146351">
    <property type="component" value="Unassembled WGS sequence"/>
</dbReference>
<organism evidence="3 4">
    <name type="scientific">Penicillium capsulatum</name>
    <dbReference type="NCBI Taxonomy" id="69766"/>
    <lineage>
        <taxon>Eukaryota</taxon>
        <taxon>Fungi</taxon>
        <taxon>Dikarya</taxon>
        <taxon>Ascomycota</taxon>
        <taxon>Pezizomycotina</taxon>
        <taxon>Eurotiomycetes</taxon>
        <taxon>Eurotiomycetidae</taxon>
        <taxon>Eurotiales</taxon>
        <taxon>Aspergillaceae</taxon>
        <taxon>Penicillium</taxon>
    </lineage>
</organism>
<feature type="signal peptide" evidence="2">
    <location>
        <begin position="1"/>
        <end position="19"/>
    </location>
</feature>
<feature type="chain" id="PRO_5040733424" evidence="2">
    <location>
        <begin position="20"/>
        <end position="370"/>
    </location>
</feature>
<dbReference type="AlphaFoldDB" id="A0A9W9LWM7"/>
<accession>A0A9W9LWM7</accession>
<comment type="caution">
    <text evidence="3">The sequence shown here is derived from an EMBL/GenBank/DDBJ whole genome shotgun (WGS) entry which is preliminary data.</text>
</comment>
<dbReference type="EMBL" id="JAPQKO010000002">
    <property type="protein sequence ID" value="KAJ5180683.1"/>
    <property type="molecule type" value="Genomic_DNA"/>
</dbReference>
<dbReference type="OrthoDB" id="5337308at2759"/>
<name>A0A9W9LWM7_9EURO</name>
<gene>
    <name evidence="3" type="ORF">N7492_003893</name>
</gene>
<protein>
    <submittedName>
        <fullName evidence="3">Uncharacterized protein</fullName>
    </submittedName>
</protein>
<reference evidence="3" key="2">
    <citation type="journal article" date="2023" name="IMA Fungus">
        <title>Comparative genomic study of the Penicillium genus elucidates a diverse pangenome and 15 lateral gene transfer events.</title>
        <authorList>
            <person name="Petersen C."/>
            <person name="Sorensen T."/>
            <person name="Nielsen M.R."/>
            <person name="Sondergaard T.E."/>
            <person name="Sorensen J.L."/>
            <person name="Fitzpatrick D.A."/>
            <person name="Frisvad J.C."/>
            <person name="Nielsen K.L."/>
        </authorList>
    </citation>
    <scope>NUCLEOTIDE SEQUENCE</scope>
    <source>
        <strain evidence="3">IBT 21917</strain>
    </source>
</reference>
<evidence type="ECO:0000313" key="4">
    <source>
        <dbReference type="Proteomes" id="UP001146351"/>
    </source>
</evidence>
<keyword evidence="2" id="KW-0732">Signal</keyword>
<feature type="compositionally biased region" description="Acidic residues" evidence="1">
    <location>
        <begin position="121"/>
        <end position="132"/>
    </location>
</feature>
<proteinExistence type="predicted"/>
<evidence type="ECO:0000313" key="3">
    <source>
        <dbReference type="EMBL" id="KAJ5180683.1"/>
    </source>
</evidence>
<reference evidence="3" key="1">
    <citation type="submission" date="2022-11" db="EMBL/GenBank/DDBJ databases">
        <authorList>
            <person name="Petersen C."/>
        </authorList>
    </citation>
    <scope>NUCLEOTIDE SEQUENCE</scope>
    <source>
        <strain evidence="3">IBT 21917</strain>
    </source>
</reference>